<evidence type="ECO:0000313" key="1">
    <source>
        <dbReference type="EMBL" id="STJ09522.1"/>
    </source>
</evidence>
<dbReference type="AlphaFoldDB" id="A0A376VCI2"/>
<protein>
    <submittedName>
        <fullName evidence="1">Uncharacterized protein</fullName>
    </submittedName>
</protein>
<name>A0A376VCI2_ECOLX</name>
<proteinExistence type="predicted"/>
<evidence type="ECO:0000313" key="2">
    <source>
        <dbReference type="Proteomes" id="UP000254495"/>
    </source>
</evidence>
<dbReference type="EMBL" id="UGCU01000001">
    <property type="protein sequence ID" value="STJ09522.1"/>
    <property type="molecule type" value="Genomic_DNA"/>
</dbReference>
<gene>
    <name evidence="1" type="ORF">NCTC9077_01148</name>
</gene>
<reference evidence="1 2" key="1">
    <citation type="submission" date="2018-06" db="EMBL/GenBank/DDBJ databases">
        <authorList>
            <consortium name="Pathogen Informatics"/>
            <person name="Doyle S."/>
        </authorList>
    </citation>
    <scope>NUCLEOTIDE SEQUENCE [LARGE SCALE GENOMIC DNA]</scope>
    <source>
        <strain evidence="1 2">NCTC9077</strain>
    </source>
</reference>
<dbReference type="Proteomes" id="UP000254495">
    <property type="component" value="Unassembled WGS sequence"/>
</dbReference>
<organism evidence="1 2">
    <name type="scientific">Escherichia coli</name>
    <dbReference type="NCBI Taxonomy" id="562"/>
    <lineage>
        <taxon>Bacteria</taxon>
        <taxon>Pseudomonadati</taxon>
        <taxon>Pseudomonadota</taxon>
        <taxon>Gammaproteobacteria</taxon>
        <taxon>Enterobacterales</taxon>
        <taxon>Enterobacteriaceae</taxon>
        <taxon>Escherichia</taxon>
    </lineage>
</organism>
<accession>A0A376VCI2</accession>
<sequence length="85" mass="9872">MSADFAQFTTFHQITFNMFQRNVFGFRYQPQCQQDKQYVQSRIPQKVLALPQRVEHGQERCANDHVGNPVVAVEQVMPKSRPFSG</sequence>